<protein>
    <recommendedName>
        <fullName evidence="2">Protein-L-isoaspartate O-methyltransferase</fullName>
    </recommendedName>
    <alternativeName>
        <fullName evidence="3">Protein L-isoaspartyl methyltransferase</fullName>
    </alternativeName>
</protein>
<dbReference type="GO" id="GO:0005737">
    <property type="term" value="C:cytoplasm"/>
    <property type="evidence" value="ECO:0007669"/>
    <property type="project" value="TreeGrafter"/>
</dbReference>
<reference evidence="4 5" key="1">
    <citation type="submission" date="2019-04" db="EMBL/GenBank/DDBJ databases">
        <title>Genome sequence of strain shin9-1.</title>
        <authorList>
            <person name="Gao J."/>
            <person name="Sun J."/>
        </authorList>
    </citation>
    <scope>NUCLEOTIDE SEQUENCE [LARGE SCALE GENOMIC DNA]</scope>
    <source>
        <strain evidence="5">shin9-1</strain>
    </source>
</reference>
<keyword evidence="4" id="KW-0489">Methyltransferase</keyword>
<sequence>MIDYAAARIKMVENQIRTTDVTSHSVLNAFLSVPREAFVAPELRPLAYIDEDLLVAPATVSSPARYVMEPSPLAKLMQLAAIDRDDVVLEVGCGSGYAAALLSLVAGSVVALECDEALAAKATETLSSLGYDNVAVVTGDLEAGYPGEAPYDVIFVNGAVEQMSPALLEQLRDGGRLVAVTGYGNAARARLYVKNTGETSYTDYFNAAVMPLPGFRKAAEFVF</sequence>
<keyword evidence="4" id="KW-0808">Transferase</keyword>
<accession>A0A4V4HNB3</accession>
<keyword evidence="5" id="KW-1185">Reference proteome</keyword>
<evidence type="ECO:0000313" key="4">
    <source>
        <dbReference type="EMBL" id="THV25396.1"/>
    </source>
</evidence>
<dbReference type="GO" id="GO:0004719">
    <property type="term" value="F:protein-L-isoaspartate (D-aspartate) O-methyltransferase activity"/>
    <property type="evidence" value="ECO:0007669"/>
    <property type="project" value="InterPro"/>
</dbReference>
<dbReference type="RefSeq" id="WP_136597242.1">
    <property type="nucleotide sequence ID" value="NZ_STGV01000001.1"/>
</dbReference>
<dbReference type="AlphaFoldDB" id="A0A4V4HNB3"/>
<dbReference type="OrthoDB" id="9798496at2"/>
<evidence type="ECO:0000256" key="1">
    <source>
        <dbReference type="ARBA" id="ARBA00005369"/>
    </source>
</evidence>
<proteinExistence type="inferred from homology"/>
<dbReference type="Proteomes" id="UP000308828">
    <property type="component" value="Unassembled WGS sequence"/>
</dbReference>
<dbReference type="SUPFAM" id="SSF53335">
    <property type="entry name" value="S-adenosyl-L-methionine-dependent methyltransferases"/>
    <property type="match status" value="1"/>
</dbReference>
<evidence type="ECO:0000256" key="3">
    <source>
        <dbReference type="ARBA" id="ARBA00030757"/>
    </source>
</evidence>
<gene>
    <name evidence="4" type="ORF">FAA97_04145</name>
</gene>
<dbReference type="InterPro" id="IPR029063">
    <property type="entry name" value="SAM-dependent_MTases_sf"/>
</dbReference>
<comment type="caution">
    <text evidence="4">The sequence shown here is derived from an EMBL/GenBank/DDBJ whole genome shotgun (WGS) entry which is preliminary data.</text>
</comment>
<name>A0A4V4HNB3_9HYPH</name>
<dbReference type="GO" id="GO:0032259">
    <property type="term" value="P:methylation"/>
    <property type="evidence" value="ECO:0007669"/>
    <property type="project" value="UniProtKB-KW"/>
</dbReference>
<dbReference type="CDD" id="cd02440">
    <property type="entry name" value="AdoMet_MTases"/>
    <property type="match status" value="1"/>
</dbReference>
<comment type="similarity">
    <text evidence="1">Belongs to the methyltransferase superfamily. L-isoaspartyl/D-aspartyl protein methyltransferase family.</text>
</comment>
<dbReference type="InterPro" id="IPR000682">
    <property type="entry name" value="PCMT"/>
</dbReference>
<dbReference type="Gene3D" id="3.40.50.150">
    <property type="entry name" value="Vaccinia Virus protein VP39"/>
    <property type="match status" value="1"/>
</dbReference>
<dbReference type="PANTHER" id="PTHR11579:SF18">
    <property type="entry name" value="PROTEIN-L-ISOASPARTATE O-METHYLTRANSFERASE"/>
    <property type="match status" value="1"/>
</dbReference>
<evidence type="ECO:0000313" key="5">
    <source>
        <dbReference type="Proteomes" id="UP000308828"/>
    </source>
</evidence>
<dbReference type="EMBL" id="STGV01000001">
    <property type="protein sequence ID" value="THV25396.1"/>
    <property type="molecule type" value="Genomic_DNA"/>
</dbReference>
<organism evidence="4 5">
    <name type="scientific">Peteryoungia ipomoeae</name>
    <dbReference type="NCBI Taxonomy" id="1210932"/>
    <lineage>
        <taxon>Bacteria</taxon>
        <taxon>Pseudomonadati</taxon>
        <taxon>Pseudomonadota</taxon>
        <taxon>Alphaproteobacteria</taxon>
        <taxon>Hyphomicrobiales</taxon>
        <taxon>Rhizobiaceae</taxon>
        <taxon>Peteryoungia</taxon>
    </lineage>
</organism>
<evidence type="ECO:0000256" key="2">
    <source>
        <dbReference type="ARBA" id="ARBA00013346"/>
    </source>
</evidence>
<dbReference type="PANTHER" id="PTHR11579">
    <property type="entry name" value="PROTEIN-L-ISOASPARTATE O-METHYLTRANSFERASE"/>
    <property type="match status" value="1"/>
</dbReference>
<dbReference type="Pfam" id="PF01135">
    <property type="entry name" value="PCMT"/>
    <property type="match status" value="1"/>
</dbReference>